<organism evidence="8 9">
    <name type="scientific">Scleroderma citrinum Foug A</name>
    <dbReference type="NCBI Taxonomy" id="1036808"/>
    <lineage>
        <taxon>Eukaryota</taxon>
        <taxon>Fungi</taxon>
        <taxon>Dikarya</taxon>
        <taxon>Basidiomycota</taxon>
        <taxon>Agaricomycotina</taxon>
        <taxon>Agaricomycetes</taxon>
        <taxon>Agaricomycetidae</taxon>
        <taxon>Boletales</taxon>
        <taxon>Sclerodermatineae</taxon>
        <taxon>Sclerodermataceae</taxon>
        <taxon>Scleroderma</taxon>
    </lineage>
</organism>
<dbReference type="Pfam" id="PF18806">
    <property type="entry name" value="Importin_rep_3"/>
    <property type="match status" value="1"/>
</dbReference>
<gene>
    <name evidence="8" type="ORF">SCLCIDRAFT_1212202</name>
</gene>
<dbReference type="InterPro" id="IPR011989">
    <property type="entry name" value="ARM-like"/>
</dbReference>
<dbReference type="SUPFAM" id="SSF48371">
    <property type="entry name" value="ARM repeat"/>
    <property type="match status" value="1"/>
</dbReference>
<dbReference type="PANTHER" id="PTHR12363">
    <property type="entry name" value="TRANSPORTIN 3 AND IMPORTIN 13"/>
    <property type="match status" value="1"/>
</dbReference>
<dbReference type="Pfam" id="PF08389">
    <property type="entry name" value="Xpo1"/>
    <property type="match status" value="1"/>
</dbReference>
<proteinExistence type="inferred from homology"/>
<dbReference type="FunCoup" id="A0A0C3AKK5">
    <property type="interactions" value="207"/>
</dbReference>
<keyword evidence="9" id="KW-1185">Reference proteome</keyword>
<dbReference type="EMBL" id="KN822022">
    <property type="protein sequence ID" value="KIM65477.1"/>
    <property type="molecule type" value="Genomic_DNA"/>
</dbReference>
<evidence type="ECO:0000256" key="4">
    <source>
        <dbReference type="ARBA" id="ARBA00022448"/>
    </source>
</evidence>
<dbReference type="InterPro" id="IPR013598">
    <property type="entry name" value="Exportin-1/Importin-b-like"/>
</dbReference>
<name>A0A0C3AKK5_9AGAM</name>
<comment type="similarity">
    <text evidence="2">Belongs to the importin beta family.</text>
</comment>
<evidence type="ECO:0000256" key="3">
    <source>
        <dbReference type="ARBA" id="ARBA00016020"/>
    </source>
</evidence>
<evidence type="ECO:0000256" key="5">
    <source>
        <dbReference type="ARBA" id="ARBA00022737"/>
    </source>
</evidence>
<dbReference type="STRING" id="1036808.A0A0C3AKK5"/>
<keyword evidence="4" id="KW-0813">Transport</keyword>
<dbReference type="GO" id="GO:0006606">
    <property type="term" value="P:protein import into nucleus"/>
    <property type="evidence" value="ECO:0007669"/>
    <property type="project" value="TreeGrafter"/>
</dbReference>
<feature type="domain" description="Exportin-1/Importin-beta-like" evidence="7">
    <location>
        <begin position="114"/>
        <end position="248"/>
    </location>
</feature>
<dbReference type="GO" id="GO:0005634">
    <property type="term" value="C:nucleus"/>
    <property type="evidence" value="ECO:0007669"/>
    <property type="project" value="UniProtKB-SubCell"/>
</dbReference>
<accession>A0A0C3AKK5</accession>
<dbReference type="HOGENOM" id="CLU_005996_3_0_1"/>
<evidence type="ECO:0000313" key="8">
    <source>
        <dbReference type="EMBL" id="KIM65477.1"/>
    </source>
</evidence>
<dbReference type="AlphaFoldDB" id="A0A0C3AKK5"/>
<comment type="subcellular location">
    <subcellularLocation>
        <location evidence="1">Nucleus</location>
    </subcellularLocation>
</comment>
<evidence type="ECO:0000313" key="9">
    <source>
        <dbReference type="Proteomes" id="UP000053989"/>
    </source>
</evidence>
<sequence length="1037" mass="113679">MSQPAILPALPESDVVQAAQLIQQAYSPPSVQVSSDAQRRLQQELFDIQKRYEAWGLVVPFLNHEDGNVQFFGAHTVQVKIARDWESFPPENIPLLRELLLELTSHSVISGKNKVILRKLFIAITSLALKIAPGVPSRWPDWIVSTVEHLSSRSVSTEYLLDFLAIVAEEVDTADLVGSSKMQMQQTLLDASPLVVRAITATISQSPSTTRVRELEPALKCLQAWMSIFRADNITPLIPLLIALLNPPSPGAEVDPNVFTPASDTLQEIMTRSPLSAGAGTATLTEPLLVWLDVVGTQILQSGSSSESLSEVSHSVCKLISSLGDHSNTYFASNITSLKPVAGSPKTKSQLIQSFLRLLLSYTGLPGYYGADEEESEMTLGFWYLFQESLWSAEFDGECEQGDTQPGLEVEEQNRMTVVHAVYAELVKVLRRKVAWPPQSVLACWAKDQVDKFQVYRRDVGDTLINAYYILRNEMLRYYLSDIQERLLQRQDAQEGWEEIEASLHCIMSVQEALPLEDNPLLSQLFGVDILKHMPTLGQDRVRRTMLGLIGTYASWFTTQNKIHSPTSTPSLLMNSISYVVAALPEPVLCLPAANSLRDLCDANRVALAPHIGAFAELHAGLIGIPDTEKSKVLQSIASVIQALPPEEEIPPLLAIVSPVVEKLIQALGSSSQLPEEARSMMIVQLQTLTGISKGLTRTTDSLLILEESSADQAEAERLQRARDDYRMVKLREDIFGAFRSTIEFWSGDASVSDALADLIRSITSLPSDTTLLSLPAGPLLGLICIACQGHLTAVWLSLAKSLVIQLDPPTIMTPTLKPSPNAEAVAILTNALPVILQTSLSMLGQPGALESNPDVVQAFFGCLDSVAKHFINVFYGLPPGALDALMQCAIRSLSMQERYSLVATCTFLETLVRRTASSDELGDASTMLVHQYGLLILRAVLCGFAGVAPRSTTVNLIELLSIIASKYPAETREWMNKVLFADDFVESRATPEAKRNFVKAVVGSRSPKRTREAAQQFTLIARGLEGTSFGYASITM</sequence>
<evidence type="ECO:0000256" key="1">
    <source>
        <dbReference type="ARBA" id="ARBA00004123"/>
    </source>
</evidence>
<keyword evidence="6" id="KW-0539">Nucleus</keyword>
<dbReference type="InterPro" id="IPR051345">
    <property type="entry name" value="Importin_beta-like_NTR"/>
</dbReference>
<reference evidence="9" key="2">
    <citation type="submission" date="2015-01" db="EMBL/GenBank/DDBJ databases">
        <title>Evolutionary Origins and Diversification of the Mycorrhizal Mutualists.</title>
        <authorList>
            <consortium name="DOE Joint Genome Institute"/>
            <consortium name="Mycorrhizal Genomics Consortium"/>
            <person name="Kohler A."/>
            <person name="Kuo A."/>
            <person name="Nagy L.G."/>
            <person name="Floudas D."/>
            <person name="Copeland A."/>
            <person name="Barry K.W."/>
            <person name="Cichocki N."/>
            <person name="Veneault-Fourrey C."/>
            <person name="LaButti K."/>
            <person name="Lindquist E.A."/>
            <person name="Lipzen A."/>
            <person name="Lundell T."/>
            <person name="Morin E."/>
            <person name="Murat C."/>
            <person name="Riley R."/>
            <person name="Ohm R."/>
            <person name="Sun H."/>
            <person name="Tunlid A."/>
            <person name="Henrissat B."/>
            <person name="Grigoriev I.V."/>
            <person name="Hibbett D.S."/>
            <person name="Martin F."/>
        </authorList>
    </citation>
    <scope>NUCLEOTIDE SEQUENCE [LARGE SCALE GENOMIC DNA]</scope>
    <source>
        <strain evidence="9">Foug A</strain>
    </source>
</reference>
<dbReference type="InterPro" id="IPR016024">
    <property type="entry name" value="ARM-type_fold"/>
</dbReference>
<dbReference type="Pfam" id="PF18773">
    <property type="entry name" value="Importin_rep"/>
    <property type="match status" value="1"/>
</dbReference>
<evidence type="ECO:0000256" key="2">
    <source>
        <dbReference type="ARBA" id="ARBA00007991"/>
    </source>
</evidence>
<protein>
    <recommendedName>
        <fullName evidence="3">Importin-13</fullName>
    </recommendedName>
</protein>
<evidence type="ECO:0000256" key="6">
    <source>
        <dbReference type="ARBA" id="ARBA00023242"/>
    </source>
</evidence>
<dbReference type="Gene3D" id="1.25.10.10">
    <property type="entry name" value="Leucine-rich Repeat Variant"/>
    <property type="match status" value="1"/>
</dbReference>
<reference evidence="8 9" key="1">
    <citation type="submission" date="2014-04" db="EMBL/GenBank/DDBJ databases">
        <authorList>
            <consortium name="DOE Joint Genome Institute"/>
            <person name="Kuo A."/>
            <person name="Kohler A."/>
            <person name="Nagy L.G."/>
            <person name="Floudas D."/>
            <person name="Copeland A."/>
            <person name="Barry K.W."/>
            <person name="Cichocki N."/>
            <person name="Veneault-Fourrey C."/>
            <person name="LaButti K."/>
            <person name="Lindquist E.A."/>
            <person name="Lipzen A."/>
            <person name="Lundell T."/>
            <person name="Morin E."/>
            <person name="Murat C."/>
            <person name="Sun H."/>
            <person name="Tunlid A."/>
            <person name="Henrissat B."/>
            <person name="Grigoriev I.V."/>
            <person name="Hibbett D.S."/>
            <person name="Martin F."/>
            <person name="Nordberg H.P."/>
            <person name="Cantor M.N."/>
            <person name="Hua S.X."/>
        </authorList>
    </citation>
    <scope>NUCLEOTIDE SEQUENCE [LARGE SCALE GENOMIC DNA]</scope>
    <source>
        <strain evidence="8 9">Foug A</strain>
    </source>
</reference>
<evidence type="ECO:0000259" key="7">
    <source>
        <dbReference type="Pfam" id="PF08389"/>
    </source>
</evidence>
<dbReference type="InterPro" id="IPR040709">
    <property type="entry name" value="Importin_rep_1"/>
</dbReference>
<dbReference type="PANTHER" id="PTHR12363:SF33">
    <property type="entry name" value="IMPORTIN-13"/>
    <property type="match status" value="1"/>
</dbReference>
<dbReference type="InterPro" id="IPR040520">
    <property type="entry name" value="Importin_rep_3"/>
</dbReference>
<dbReference type="GO" id="GO:0005737">
    <property type="term" value="C:cytoplasm"/>
    <property type="evidence" value="ECO:0007669"/>
    <property type="project" value="TreeGrafter"/>
</dbReference>
<dbReference type="InParanoid" id="A0A0C3AKK5"/>
<keyword evidence="5" id="KW-0677">Repeat</keyword>
<dbReference type="OrthoDB" id="2016913at2759"/>
<dbReference type="Proteomes" id="UP000053989">
    <property type="component" value="Unassembled WGS sequence"/>
</dbReference>